<dbReference type="AlphaFoldDB" id="A0A1J5S274"/>
<dbReference type="EMBL" id="MLJW01000077">
    <property type="protein sequence ID" value="OIR02099.1"/>
    <property type="molecule type" value="Genomic_DNA"/>
</dbReference>
<organism evidence="2">
    <name type="scientific">mine drainage metagenome</name>
    <dbReference type="NCBI Taxonomy" id="410659"/>
    <lineage>
        <taxon>unclassified sequences</taxon>
        <taxon>metagenomes</taxon>
        <taxon>ecological metagenomes</taxon>
    </lineage>
</organism>
<evidence type="ECO:0000256" key="1">
    <source>
        <dbReference type="SAM" id="Phobius"/>
    </source>
</evidence>
<feature type="transmembrane region" description="Helical" evidence="1">
    <location>
        <begin position="137"/>
        <end position="156"/>
    </location>
</feature>
<evidence type="ECO:0008006" key="3">
    <source>
        <dbReference type="Google" id="ProtNLM"/>
    </source>
</evidence>
<comment type="caution">
    <text evidence="2">The sequence shown here is derived from an EMBL/GenBank/DDBJ whole genome shotgun (WGS) entry which is preliminary data.</text>
</comment>
<name>A0A1J5S274_9ZZZZ</name>
<feature type="transmembrane region" description="Helical" evidence="1">
    <location>
        <begin position="162"/>
        <end position="184"/>
    </location>
</feature>
<feature type="transmembrane region" description="Helical" evidence="1">
    <location>
        <begin position="55"/>
        <end position="74"/>
    </location>
</feature>
<evidence type="ECO:0000313" key="2">
    <source>
        <dbReference type="EMBL" id="OIR02099.1"/>
    </source>
</evidence>
<protein>
    <recommendedName>
        <fullName evidence="3">Transmembrane protein</fullName>
    </recommendedName>
</protein>
<keyword evidence="1" id="KW-1133">Transmembrane helix</keyword>
<keyword evidence="1" id="KW-0472">Membrane</keyword>
<proteinExistence type="predicted"/>
<sequence>MLRLGKILLLAAFVAYPFWLHNTIATSESGGMQLLLVLLPLLAGLGWWAFRSVSIVWWPLLGLAIGALPVYLVLGEHERIGLIAVTGISHASFNLFMMWFFGHTLFGGREPLITRIARLMHGELDAGIASYTRNVTVAWSAYFALQVIVSAALYGLASITAWSFFINVLNLPLLALMFIGEYLYRIAAHPAHPRASIWRTIEVYAKDLAAPRKQNP</sequence>
<feature type="transmembrane region" description="Helical" evidence="1">
    <location>
        <begin position="80"/>
        <end position="101"/>
    </location>
</feature>
<accession>A0A1J5S274</accession>
<keyword evidence="1" id="KW-0812">Transmembrane</keyword>
<reference evidence="2" key="1">
    <citation type="submission" date="2016-10" db="EMBL/GenBank/DDBJ databases">
        <title>Sequence of Gallionella enrichment culture.</title>
        <authorList>
            <person name="Poehlein A."/>
            <person name="Muehling M."/>
            <person name="Daniel R."/>
        </authorList>
    </citation>
    <scope>NUCLEOTIDE SEQUENCE</scope>
</reference>
<gene>
    <name evidence="2" type="ORF">GALL_157170</name>
</gene>